<evidence type="ECO:0000256" key="2">
    <source>
        <dbReference type="SAM" id="Phobius"/>
    </source>
</evidence>
<gene>
    <name evidence="3" type="ORF">UFOPK3610_01316</name>
</gene>
<accession>A0A6J7HTY9</accession>
<sequence>MTWFEDAPPIDPNRVTPGLLGLLSFIFLVVAVFLLWRSMRKQMKKIDPSLPKGKEETRREDEQIPEEPDGSSGQ</sequence>
<evidence type="ECO:0000256" key="1">
    <source>
        <dbReference type="SAM" id="MobiDB-lite"/>
    </source>
</evidence>
<keyword evidence="2" id="KW-0472">Membrane</keyword>
<dbReference type="AlphaFoldDB" id="A0A6J7HTY9"/>
<organism evidence="3">
    <name type="scientific">freshwater metagenome</name>
    <dbReference type="NCBI Taxonomy" id="449393"/>
    <lineage>
        <taxon>unclassified sequences</taxon>
        <taxon>metagenomes</taxon>
        <taxon>ecological metagenomes</taxon>
    </lineage>
</organism>
<feature type="compositionally biased region" description="Acidic residues" evidence="1">
    <location>
        <begin position="63"/>
        <end position="74"/>
    </location>
</feature>
<dbReference type="EMBL" id="CAFBMR010000057">
    <property type="protein sequence ID" value="CAB4919379.1"/>
    <property type="molecule type" value="Genomic_DNA"/>
</dbReference>
<keyword evidence="2" id="KW-1133">Transmembrane helix</keyword>
<keyword evidence="2" id="KW-0812">Transmembrane</keyword>
<protein>
    <submittedName>
        <fullName evidence="3">Unannotated protein</fullName>
    </submittedName>
</protein>
<name>A0A6J7HTY9_9ZZZZ</name>
<evidence type="ECO:0000313" key="3">
    <source>
        <dbReference type="EMBL" id="CAB4919379.1"/>
    </source>
</evidence>
<feature type="region of interest" description="Disordered" evidence="1">
    <location>
        <begin position="46"/>
        <end position="74"/>
    </location>
</feature>
<feature type="compositionally biased region" description="Basic and acidic residues" evidence="1">
    <location>
        <begin position="46"/>
        <end position="62"/>
    </location>
</feature>
<reference evidence="3" key="1">
    <citation type="submission" date="2020-05" db="EMBL/GenBank/DDBJ databases">
        <authorList>
            <person name="Chiriac C."/>
            <person name="Salcher M."/>
            <person name="Ghai R."/>
            <person name="Kavagutti S V."/>
        </authorList>
    </citation>
    <scope>NUCLEOTIDE SEQUENCE</scope>
</reference>
<feature type="transmembrane region" description="Helical" evidence="2">
    <location>
        <begin position="15"/>
        <end position="36"/>
    </location>
</feature>
<proteinExistence type="predicted"/>